<gene>
    <name evidence="6" type="ORF">HMF3257_37930</name>
</gene>
<keyword evidence="4" id="KW-0732">Signal</keyword>
<evidence type="ECO:0000313" key="7">
    <source>
        <dbReference type="Proteomes" id="UP000249016"/>
    </source>
</evidence>
<dbReference type="EMBL" id="QLII01000002">
    <property type="protein sequence ID" value="RAI73169.1"/>
    <property type="molecule type" value="Genomic_DNA"/>
</dbReference>
<dbReference type="SMART" id="SM00722">
    <property type="entry name" value="CASH"/>
    <property type="match status" value="1"/>
</dbReference>
<dbReference type="PANTHER" id="PTHR22990:SF15">
    <property type="entry name" value="F-BOX ONLY PROTEIN 10"/>
    <property type="match status" value="1"/>
</dbReference>
<dbReference type="Proteomes" id="UP000249016">
    <property type="component" value="Unassembled WGS sequence"/>
</dbReference>
<accession>A0A327NFY5</accession>
<reference evidence="6 7" key="1">
    <citation type="submission" date="2018-06" db="EMBL/GenBank/DDBJ databases">
        <title>Spirosoma sp. HMF3257 Genome sequencing and assembly.</title>
        <authorList>
            <person name="Kang H."/>
            <person name="Cha I."/>
            <person name="Kim H."/>
            <person name="Kang J."/>
            <person name="Joh K."/>
        </authorList>
    </citation>
    <scope>NUCLEOTIDE SEQUENCE [LARGE SCALE GENOMIC DNA]</scope>
    <source>
        <strain evidence="6 7">HMF3257</strain>
    </source>
</reference>
<evidence type="ECO:0000256" key="3">
    <source>
        <dbReference type="ARBA" id="ARBA00022786"/>
    </source>
</evidence>
<evidence type="ECO:0000256" key="4">
    <source>
        <dbReference type="SAM" id="SignalP"/>
    </source>
</evidence>
<evidence type="ECO:0000256" key="2">
    <source>
        <dbReference type="ARBA" id="ARBA00022737"/>
    </source>
</evidence>
<dbReference type="InterPro" id="IPR012334">
    <property type="entry name" value="Pectin_lyas_fold"/>
</dbReference>
<comment type="pathway">
    <text evidence="1">Protein modification; protein ubiquitination.</text>
</comment>
<comment type="caution">
    <text evidence="6">The sequence shown here is derived from an EMBL/GenBank/DDBJ whole genome shotgun (WGS) entry which is preliminary data.</text>
</comment>
<feature type="chain" id="PRO_5016322742" evidence="4">
    <location>
        <begin position="19"/>
        <end position="408"/>
    </location>
</feature>
<dbReference type="Pfam" id="PF05048">
    <property type="entry name" value="NosD"/>
    <property type="match status" value="1"/>
</dbReference>
<evidence type="ECO:0000256" key="1">
    <source>
        <dbReference type="ARBA" id="ARBA00004906"/>
    </source>
</evidence>
<sequence length="408" mass="46572">MRHMKLCWLLLLPLLSSAKTIVVGPTESIRTVQQALSLAADYDTILVRRGLYRERNLLVDKPLVIRGENFPIIDGQMKGELFTVHASHVTIQGFDLRNVGMTSTIDWAAVKVLDARHVRVIGNKIRNAYFGVYFSASDHCLVRQNDIKGNPHEEQTTGNGVHAWKCDSIRVENNRISGHRDGIYFEFVTHSTVQRNISFGNIRYGLHFMFSHENSYFYNTFQHNGAGVAVMYTRKVIMRHNIFEDNWGSAAYGMLLKDISDSKIEDNIFRRNTIGIHMEGTSRIVSQRNLFIDNGWGMRIQASCNDNTFTRNTFQSNTFDVATNGQTVLNTFDRNYWDKYEGYDLNHDGTGDVPFHPVSLYSMIIEQMPYGVVLLHSFIVTLLDRAEKVIPSLTPEALVDAKPLMKPR</sequence>
<protein>
    <submittedName>
        <fullName evidence="6">Nitrous oxide reductase family maturation protein NosD</fullName>
    </submittedName>
</protein>
<keyword evidence="7" id="KW-1185">Reference proteome</keyword>
<dbReference type="InterPro" id="IPR051550">
    <property type="entry name" value="SCF-Subunits/Alg-Epimerases"/>
</dbReference>
<dbReference type="InterPro" id="IPR011050">
    <property type="entry name" value="Pectin_lyase_fold/virulence"/>
</dbReference>
<dbReference type="AlphaFoldDB" id="A0A327NFY5"/>
<dbReference type="NCBIfam" id="TIGR03804">
    <property type="entry name" value="para_beta_helix"/>
    <property type="match status" value="1"/>
</dbReference>
<organism evidence="6 7">
    <name type="scientific">Spirosoma telluris</name>
    <dbReference type="NCBI Taxonomy" id="2183553"/>
    <lineage>
        <taxon>Bacteria</taxon>
        <taxon>Pseudomonadati</taxon>
        <taxon>Bacteroidota</taxon>
        <taxon>Cytophagia</taxon>
        <taxon>Cytophagales</taxon>
        <taxon>Cytophagaceae</taxon>
        <taxon>Spirosoma</taxon>
    </lineage>
</organism>
<feature type="domain" description="Carbohydrate-binding/sugar hydrolysis" evidence="5">
    <location>
        <begin position="37"/>
        <end position="186"/>
    </location>
</feature>
<proteinExistence type="predicted"/>
<dbReference type="InterPro" id="IPR022441">
    <property type="entry name" value="Para_beta_helix_rpt-2"/>
</dbReference>
<dbReference type="InterPro" id="IPR006626">
    <property type="entry name" value="PbH1"/>
</dbReference>
<feature type="signal peptide" evidence="4">
    <location>
        <begin position="1"/>
        <end position="18"/>
    </location>
</feature>
<dbReference type="SMART" id="SM00710">
    <property type="entry name" value="PbH1"/>
    <property type="match status" value="9"/>
</dbReference>
<dbReference type="Gene3D" id="2.160.20.10">
    <property type="entry name" value="Single-stranded right-handed beta-helix, Pectin lyase-like"/>
    <property type="match status" value="2"/>
</dbReference>
<evidence type="ECO:0000259" key="5">
    <source>
        <dbReference type="SMART" id="SM00722"/>
    </source>
</evidence>
<evidence type="ECO:0000313" key="6">
    <source>
        <dbReference type="EMBL" id="RAI73169.1"/>
    </source>
</evidence>
<dbReference type="SUPFAM" id="SSF51126">
    <property type="entry name" value="Pectin lyase-like"/>
    <property type="match status" value="1"/>
</dbReference>
<keyword evidence="3" id="KW-0833">Ubl conjugation pathway</keyword>
<dbReference type="InterPro" id="IPR026464">
    <property type="entry name" value="NosD_copper_fam"/>
</dbReference>
<dbReference type="InterPro" id="IPR007742">
    <property type="entry name" value="NosD_dom"/>
</dbReference>
<name>A0A327NFY5_9BACT</name>
<keyword evidence="2" id="KW-0677">Repeat</keyword>
<dbReference type="PANTHER" id="PTHR22990">
    <property type="entry name" value="F-BOX ONLY PROTEIN"/>
    <property type="match status" value="1"/>
</dbReference>
<dbReference type="InterPro" id="IPR006633">
    <property type="entry name" value="Carb-bd_sugar_hydrolysis-dom"/>
</dbReference>
<dbReference type="NCBIfam" id="TIGR04247">
    <property type="entry name" value="NosD_copper_fam"/>
    <property type="match status" value="1"/>
</dbReference>